<evidence type="ECO:0008006" key="5">
    <source>
        <dbReference type="Google" id="ProtNLM"/>
    </source>
</evidence>
<protein>
    <recommendedName>
        <fullName evidence="5">Phosphoglycerate mutase-like protein</fullName>
    </recommendedName>
</protein>
<dbReference type="AlphaFoldDB" id="M9LQR3"/>
<reference evidence="4" key="1">
    <citation type="journal article" date="2013" name="Genome Announc.">
        <title>Genome sequence of the basidiomycetous yeast Pseudozyma antarctica T-34, a producer of the glycolipid biosurfactants mannosylerythritol lipids.</title>
        <authorList>
            <person name="Morita T."/>
            <person name="Koike H."/>
            <person name="Koyama Y."/>
            <person name="Hagiwara H."/>
            <person name="Ito E."/>
            <person name="Fukuoka T."/>
            <person name="Imura T."/>
            <person name="Machida M."/>
            <person name="Kitamoto D."/>
        </authorList>
    </citation>
    <scope>NUCLEOTIDE SEQUENCE [LARGE SCALE GENOMIC DNA]</scope>
    <source>
        <strain evidence="4">T-34</strain>
    </source>
</reference>
<dbReference type="OrthoDB" id="354304at2759"/>
<evidence type="ECO:0000313" key="3">
    <source>
        <dbReference type="EMBL" id="GAC74986.1"/>
    </source>
</evidence>
<dbReference type="SMART" id="SM00855">
    <property type="entry name" value="PGAM"/>
    <property type="match status" value="1"/>
</dbReference>
<dbReference type="EMBL" id="DF196779">
    <property type="protein sequence ID" value="GAC74986.1"/>
    <property type="molecule type" value="Genomic_DNA"/>
</dbReference>
<dbReference type="SUPFAM" id="SSF53254">
    <property type="entry name" value="Phosphoglycerate mutase-like"/>
    <property type="match status" value="1"/>
</dbReference>
<accession>M9LQR3</accession>
<dbReference type="InterPro" id="IPR013078">
    <property type="entry name" value="His_Pase_superF_clade-1"/>
</dbReference>
<name>M9LQR3_PSEA3</name>
<evidence type="ECO:0000256" key="2">
    <source>
        <dbReference type="SAM" id="MobiDB-lite"/>
    </source>
</evidence>
<dbReference type="Proteomes" id="UP000011976">
    <property type="component" value="Unassembled WGS sequence"/>
</dbReference>
<dbReference type="GO" id="GO:0045820">
    <property type="term" value="P:negative regulation of glycolytic process"/>
    <property type="evidence" value="ECO:0007669"/>
    <property type="project" value="TreeGrafter"/>
</dbReference>
<dbReference type="GO" id="GO:0005829">
    <property type="term" value="C:cytosol"/>
    <property type="evidence" value="ECO:0007669"/>
    <property type="project" value="TreeGrafter"/>
</dbReference>
<dbReference type="CDD" id="cd07067">
    <property type="entry name" value="HP_PGM_like"/>
    <property type="match status" value="1"/>
</dbReference>
<dbReference type="Pfam" id="PF00300">
    <property type="entry name" value="His_Phos_1"/>
    <property type="match status" value="1"/>
</dbReference>
<dbReference type="GO" id="GO:0043456">
    <property type="term" value="P:regulation of pentose-phosphate shunt"/>
    <property type="evidence" value="ECO:0007669"/>
    <property type="project" value="TreeGrafter"/>
</dbReference>
<feature type="compositionally biased region" description="Polar residues" evidence="2">
    <location>
        <begin position="297"/>
        <end position="314"/>
    </location>
</feature>
<dbReference type="InterPro" id="IPR051695">
    <property type="entry name" value="Phosphoglycerate_Mutase"/>
</dbReference>
<keyword evidence="1" id="KW-0378">Hydrolase</keyword>
<sequence length="320" mass="34406">MPHAILTLVRHAETTGNLNRLLQGVTDSPLTVFGQAQVDALARTWATTWSNGDQSRDSTSSLDLPPPTLVVCSPIGRARKTAEAVHAACSRASQPSDHIVEDRLNQPGTSRLEVMQEQLTRDWLALIVDPGLAEKDFGWKESTRGGTHVAGHPKGQGSGESRTDFAQRVRRVGAEWLEAACSLASAHSTSTTSEAPIPHIVLVSHGMWISTFLSAHPPTTISHTSAQPGFLPFAANTGMFSLKVQLPPDPATARPTTDLFRANDVRHLANVKRQKGGIGRGAFDSKQTKLSSFFARTPSQNLDAGSSLETSPSPTKKRKT</sequence>
<dbReference type="PANTHER" id="PTHR46517:SF1">
    <property type="entry name" value="FRUCTOSE-2,6-BISPHOSPHATASE TIGAR"/>
    <property type="match status" value="1"/>
</dbReference>
<dbReference type="PANTHER" id="PTHR46517">
    <property type="entry name" value="FRUCTOSE-2,6-BISPHOSPHATASE TIGAR"/>
    <property type="match status" value="1"/>
</dbReference>
<evidence type="ECO:0000313" key="4">
    <source>
        <dbReference type="Proteomes" id="UP000011976"/>
    </source>
</evidence>
<dbReference type="GO" id="GO:0004331">
    <property type="term" value="F:fructose-2,6-bisphosphate 2-phosphatase activity"/>
    <property type="evidence" value="ECO:0007669"/>
    <property type="project" value="TreeGrafter"/>
</dbReference>
<feature type="region of interest" description="Disordered" evidence="2">
    <location>
        <begin position="296"/>
        <end position="320"/>
    </location>
</feature>
<organism evidence="3 4">
    <name type="scientific">Pseudozyma antarctica (strain T-34)</name>
    <name type="common">Yeast</name>
    <name type="synonym">Candida antarctica</name>
    <dbReference type="NCBI Taxonomy" id="1151754"/>
    <lineage>
        <taxon>Eukaryota</taxon>
        <taxon>Fungi</taxon>
        <taxon>Dikarya</taxon>
        <taxon>Basidiomycota</taxon>
        <taxon>Ustilaginomycotina</taxon>
        <taxon>Ustilaginomycetes</taxon>
        <taxon>Ustilaginales</taxon>
        <taxon>Ustilaginaceae</taxon>
        <taxon>Moesziomyces</taxon>
    </lineage>
</organism>
<dbReference type="Gene3D" id="3.40.50.1240">
    <property type="entry name" value="Phosphoglycerate mutase-like"/>
    <property type="match status" value="1"/>
</dbReference>
<dbReference type="InterPro" id="IPR029033">
    <property type="entry name" value="His_PPase_superfam"/>
</dbReference>
<evidence type="ECO:0000256" key="1">
    <source>
        <dbReference type="ARBA" id="ARBA00022801"/>
    </source>
</evidence>
<proteinExistence type="predicted"/>
<dbReference type="STRING" id="1151754.M9LQR3"/>
<gene>
    <name evidence="3" type="ORF">PANT_13c00099</name>
</gene>